<dbReference type="Proteomes" id="UP000009097">
    <property type="component" value="Unassembled WGS sequence"/>
</dbReference>
<dbReference type="VEuPathDB" id="FungiDB:FOXG_20780"/>
<protein>
    <submittedName>
        <fullName evidence="1">Uncharacterized protein</fullName>
    </submittedName>
</protein>
<dbReference type="RefSeq" id="XP_018251199.1">
    <property type="nucleotide sequence ID" value="XM_018401088.1"/>
</dbReference>
<dbReference type="EMBL" id="DS231712">
    <property type="protein sequence ID" value="KNB13154.1"/>
    <property type="molecule type" value="Genomic_DNA"/>
</dbReference>
<gene>
    <name evidence="1" type="ORF">FOXG_20780</name>
</gene>
<reference evidence="1" key="1">
    <citation type="submission" date="2007-04" db="EMBL/GenBank/DDBJ databases">
        <authorList>
            <consortium name="The Broad Institute Genome Sequencing Platform"/>
            <person name="Birren B."/>
            <person name="Lander E."/>
            <person name="Galagan J."/>
            <person name="Nusbaum C."/>
            <person name="Devon K."/>
            <person name="Ma L.-J."/>
            <person name="Jaffe D."/>
            <person name="Butler J."/>
            <person name="Alvarez P."/>
            <person name="Gnerre S."/>
            <person name="Grabherr M."/>
            <person name="Kleber M."/>
            <person name="Mauceli E."/>
            <person name="Brockman W."/>
            <person name="MacCallum I.A."/>
            <person name="Young S."/>
            <person name="LaButti K."/>
            <person name="DeCaprio D."/>
            <person name="Crawford M."/>
            <person name="Koehrsen M."/>
            <person name="Engels R."/>
            <person name="Montgomery P."/>
            <person name="Pearson M."/>
            <person name="Howarth C."/>
            <person name="Larson L."/>
            <person name="White J."/>
            <person name="O'Leary S."/>
            <person name="Kodira C."/>
            <person name="Zeng Q."/>
            <person name="Yandava C."/>
            <person name="Alvarado L."/>
            <person name="Kistler C."/>
            <person name="Shim W.-B."/>
            <person name="Kang S."/>
            <person name="Woloshuk C."/>
        </authorList>
    </citation>
    <scope>NUCLEOTIDE SEQUENCE</scope>
    <source>
        <strain evidence="1">4287</strain>
    </source>
</reference>
<accession>A0A0J9VQ54</accession>
<proteinExistence type="predicted"/>
<evidence type="ECO:0000313" key="2">
    <source>
        <dbReference type="Proteomes" id="UP000009097"/>
    </source>
</evidence>
<dbReference type="GeneID" id="28961486"/>
<dbReference type="KEGG" id="fox:FOXG_20780"/>
<evidence type="ECO:0000313" key="1">
    <source>
        <dbReference type="EMBL" id="KNB13154.1"/>
    </source>
</evidence>
<sequence length="79" mass="8246">MQCEAVNAVADAIIDRIGEFGWLRPDTVLADQQGFRAEVDAQESRTGRAKSTSLCCAGAGGSGSVFSAQKPDDRAGISK</sequence>
<name>A0A0J9VQ54_FUSO4</name>
<organism evidence="1 2">
    <name type="scientific">Fusarium oxysporum f. sp. lycopersici (strain 4287 / CBS 123668 / FGSC 9935 / NRRL 34936)</name>
    <name type="common">Fusarium vascular wilt of tomato</name>
    <dbReference type="NCBI Taxonomy" id="426428"/>
    <lineage>
        <taxon>Eukaryota</taxon>
        <taxon>Fungi</taxon>
        <taxon>Dikarya</taxon>
        <taxon>Ascomycota</taxon>
        <taxon>Pezizomycotina</taxon>
        <taxon>Sordariomycetes</taxon>
        <taxon>Hypocreomycetidae</taxon>
        <taxon>Hypocreales</taxon>
        <taxon>Nectriaceae</taxon>
        <taxon>Fusarium</taxon>
        <taxon>Fusarium oxysporum species complex</taxon>
    </lineage>
</organism>
<dbReference type="AlphaFoldDB" id="A0A0J9VQ54"/>
<reference evidence="1" key="2">
    <citation type="journal article" date="2010" name="Nature">
        <title>Comparative genomics reveals mobile pathogenicity chromosomes in Fusarium.</title>
        <authorList>
            <person name="Ma L.J."/>
            <person name="van der Does H.C."/>
            <person name="Borkovich K.A."/>
            <person name="Coleman J.J."/>
            <person name="Daboussi M.J."/>
            <person name="Di Pietro A."/>
            <person name="Dufresne M."/>
            <person name="Freitag M."/>
            <person name="Grabherr M."/>
            <person name="Henrissat B."/>
            <person name="Houterman P.M."/>
            <person name="Kang S."/>
            <person name="Shim W.B."/>
            <person name="Woloshuk C."/>
            <person name="Xie X."/>
            <person name="Xu J.R."/>
            <person name="Antoniw J."/>
            <person name="Baker S.E."/>
            <person name="Bluhm B.H."/>
            <person name="Breakspear A."/>
            <person name="Brown D.W."/>
            <person name="Butchko R.A."/>
            <person name="Chapman S."/>
            <person name="Coulson R."/>
            <person name="Coutinho P.M."/>
            <person name="Danchin E.G."/>
            <person name="Diener A."/>
            <person name="Gale L.R."/>
            <person name="Gardiner D.M."/>
            <person name="Goff S."/>
            <person name="Hammond-Kosack K.E."/>
            <person name="Hilburn K."/>
            <person name="Hua-Van A."/>
            <person name="Jonkers W."/>
            <person name="Kazan K."/>
            <person name="Kodira C.D."/>
            <person name="Koehrsen M."/>
            <person name="Kumar L."/>
            <person name="Lee Y.H."/>
            <person name="Li L."/>
            <person name="Manners J.M."/>
            <person name="Miranda-Saavedra D."/>
            <person name="Mukherjee M."/>
            <person name="Park G."/>
            <person name="Park J."/>
            <person name="Park S.Y."/>
            <person name="Proctor R.H."/>
            <person name="Regev A."/>
            <person name="Ruiz-Roldan M.C."/>
            <person name="Sain D."/>
            <person name="Sakthikumar S."/>
            <person name="Sykes S."/>
            <person name="Schwartz D.C."/>
            <person name="Turgeon B.G."/>
            <person name="Wapinski I."/>
            <person name="Yoder O."/>
            <person name="Young S."/>
            <person name="Zeng Q."/>
            <person name="Zhou S."/>
            <person name="Galagan J."/>
            <person name="Cuomo C.A."/>
            <person name="Kistler H.C."/>
            <person name="Rep M."/>
        </authorList>
    </citation>
    <scope>NUCLEOTIDE SEQUENCE [LARGE SCALE GENOMIC DNA]</scope>
    <source>
        <strain evidence="1">4287</strain>
    </source>
</reference>